<dbReference type="InterPro" id="IPR029063">
    <property type="entry name" value="SAM-dependent_MTases_sf"/>
</dbReference>
<evidence type="ECO:0000256" key="5">
    <source>
        <dbReference type="ARBA" id="ARBA00022691"/>
    </source>
</evidence>
<dbReference type="PANTHER" id="PTHR47816">
    <property type="entry name" value="RIBOSOMAL RNA SMALL SUBUNIT METHYLTRANSFERASE C"/>
    <property type="match status" value="1"/>
</dbReference>
<protein>
    <submittedName>
        <fullName evidence="8">Methyltransferase</fullName>
    </submittedName>
</protein>
<keyword evidence="2" id="KW-0698">rRNA processing</keyword>
<evidence type="ECO:0000256" key="3">
    <source>
        <dbReference type="ARBA" id="ARBA00022603"/>
    </source>
</evidence>
<keyword evidence="1" id="KW-0963">Cytoplasm</keyword>
<dbReference type="CDD" id="cd02440">
    <property type="entry name" value="AdoMet_MTases"/>
    <property type="match status" value="1"/>
</dbReference>
<comment type="caution">
    <text evidence="8">The sequence shown here is derived from an EMBL/GenBank/DDBJ whole genome shotgun (WGS) entry which is preliminary data.</text>
</comment>
<dbReference type="GO" id="GO:0008990">
    <property type="term" value="F:rRNA (guanine-N2-)-methyltransferase activity"/>
    <property type="evidence" value="ECO:0007669"/>
    <property type="project" value="InterPro"/>
</dbReference>
<dbReference type="Pfam" id="PF08468">
    <property type="entry name" value="MTS_N"/>
    <property type="match status" value="1"/>
</dbReference>
<evidence type="ECO:0000259" key="7">
    <source>
        <dbReference type="Pfam" id="PF08468"/>
    </source>
</evidence>
<feature type="domain" description="Methyltransferase small N-terminal" evidence="7">
    <location>
        <begin position="12"/>
        <end position="175"/>
    </location>
</feature>
<evidence type="ECO:0000313" key="8">
    <source>
        <dbReference type="EMBL" id="MUH73004.1"/>
    </source>
</evidence>
<feature type="domain" description="Methyltransferase small" evidence="6">
    <location>
        <begin position="189"/>
        <end position="355"/>
    </location>
</feature>
<dbReference type="SUPFAM" id="SSF53335">
    <property type="entry name" value="S-adenosyl-L-methionine-dependent methyltransferases"/>
    <property type="match status" value="1"/>
</dbReference>
<keyword evidence="9" id="KW-1185">Reference proteome</keyword>
<name>A0A6N8FA54_9GAMM</name>
<dbReference type="InterPro" id="IPR046977">
    <property type="entry name" value="RsmC/RlmG"/>
</dbReference>
<evidence type="ECO:0000256" key="4">
    <source>
        <dbReference type="ARBA" id="ARBA00022679"/>
    </source>
</evidence>
<dbReference type="InterPro" id="IPR002052">
    <property type="entry name" value="DNA_methylase_N6_adenine_CS"/>
</dbReference>
<keyword evidence="4 8" id="KW-0808">Transferase</keyword>
<gene>
    <name evidence="8" type="ORF">GNP35_11240</name>
</gene>
<dbReference type="InterPro" id="IPR007848">
    <property type="entry name" value="Small_mtfrase_dom"/>
</dbReference>
<reference evidence="8 9" key="1">
    <citation type="submission" date="2019-11" db="EMBL/GenBank/DDBJ databases">
        <title>P. haliotis isolates from Z. marina roots.</title>
        <authorList>
            <person name="Cohen M."/>
            <person name="Jospin G."/>
            <person name="Eisen J.A."/>
            <person name="Coil D.A."/>
        </authorList>
    </citation>
    <scope>NUCLEOTIDE SEQUENCE [LARGE SCALE GENOMIC DNA]</scope>
    <source>
        <strain evidence="8 9">UCD-MCMsp1aY</strain>
    </source>
</reference>
<dbReference type="Pfam" id="PF05175">
    <property type="entry name" value="MTS"/>
    <property type="match status" value="1"/>
</dbReference>
<dbReference type="PANTHER" id="PTHR47816:SF4">
    <property type="entry name" value="RIBOSOMAL RNA SMALL SUBUNIT METHYLTRANSFERASE C"/>
    <property type="match status" value="1"/>
</dbReference>
<accession>A0A6N8FA54</accession>
<evidence type="ECO:0000259" key="6">
    <source>
        <dbReference type="Pfam" id="PF05175"/>
    </source>
</evidence>
<sequence>MASNSAFQSENQVIIRNIDHLPAGNILLMDALPDASLNELSKLRPDIHWTVYTPYIDTAEYLSSQSVSSQDNLKVHKSAWLTKAQAGEFDAVIIYYPKAKLRFDYYLSMVSQLLKTDGEYFVIGEKKGGVKGCDKVLNKFTTGARKIDSARHCMLFNAVSNNEPCNKTMESWFSETNLEINVSGETKKVTLASLPGVFSAKGLDNGTELLLKNMLPVEGKGIDFGCGCGVIATVLSLDSKNEVIGIDVDVLAIESSKRTFELNNVTATAIHSNGLANLMNKANQFDFIVSNPPFHTGLQTDYSIVDQFLKNSAVLLKNRFNMWVVANSFLPYPELFQKYLKSGKTIINNKRFSVYHIR</sequence>
<evidence type="ECO:0000256" key="1">
    <source>
        <dbReference type="ARBA" id="ARBA00022490"/>
    </source>
</evidence>
<keyword evidence="3 8" id="KW-0489">Methyltransferase</keyword>
<dbReference type="RefSeq" id="WP_155696205.1">
    <property type="nucleotide sequence ID" value="NZ_BAAAFQ010000007.1"/>
</dbReference>
<dbReference type="InterPro" id="IPR013675">
    <property type="entry name" value="Mtase_sm_N"/>
</dbReference>
<dbReference type="OrthoDB" id="9816072at2"/>
<evidence type="ECO:0000313" key="9">
    <source>
        <dbReference type="Proteomes" id="UP000439994"/>
    </source>
</evidence>
<dbReference type="AlphaFoldDB" id="A0A6N8FA54"/>
<dbReference type="GO" id="GO:0003676">
    <property type="term" value="F:nucleic acid binding"/>
    <property type="evidence" value="ECO:0007669"/>
    <property type="project" value="InterPro"/>
</dbReference>
<proteinExistence type="predicted"/>
<dbReference type="EMBL" id="WOCD01000005">
    <property type="protein sequence ID" value="MUH73004.1"/>
    <property type="molecule type" value="Genomic_DNA"/>
</dbReference>
<evidence type="ECO:0000256" key="2">
    <source>
        <dbReference type="ARBA" id="ARBA00022552"/>
    </source>
</evidence>
<dbReference type="Gene3D" id="3.40.50.150">
    <property type="entry name" value="Vaccinia Virus protein VP39"/>
    <property type="match status" value="2"/>
</dbReference>
<dbReference type="Proteomes" id="UP000439994">
    <property type="component" value="Unassembled WGS sequence"/>
</dbReference>
<keyword evidence="5" id="KW-0949">S-adenosyl-L-methionine</keyword>
<dbReference type="PROSITE" id="PS00092">
    <property type="entry name" value="N6_MTASE"/>
    <property type="match status" value="1"/>
</dbReference>
<organism evidence="8 9">
    <name type="scientific">Psychrosphaera haliotis</name>
    <dbReference type="NCBI Taxonomy" id="555083"/>
    <lineage>
        <taxon>Bacteria</taxon>
        <taxon>Pseudomonadati</taxon>
        <taxon>Pseudomonadota</taxon>
        <taxon>Gammaproteobacteria</taxon>
        <taxon>Alteromonadales</taxon>
        <taxon>Pseudoalteromonadaceae</taxon>
        <taxon>Psychrosphaera</taxon>
    </lineage>
</organism>